<evidence type="ECO:0000256" key="5">
    <source>
        <dbReference type="SAM" id="MobiDB-lite"/>
    </source>
</evidence>
<protein>
    <submittedName>
        <fullName evidence="7">DUF3365 domain-containing protein</fullName>
    </submittedName>
</protein>
<feature type="domain" description="Cytochrome c" evidence="6">
    <location>
        <begin position="34"/>
        <end position="131"/>
    </location>
</feature>
<keyword evidence="1 4" id="KW-0349">Heme</keyword>
<keyword evidence="2 4" id="KW-0479">Metal-binding</keyword>
<dbReference type="RefSeq" id="WP_208152718.1">
    <property type="nucleotide sequence ID" value="NZ_JAGEVF010000002.1"/>
</dbReference>
<gene>
    <name evidence="7" type="ORF">J4050_04315</name>
</gene>
<dbReference type="InterPro" id="IPR021796">
    <property type="entry name" value="Tll0287-like_dom"/>
</dbReference>
<dbReference type="PROSITE" id="PS51007">
    <property type="entry name" value="CYTC"/>
    <property type="match status" value="1"/>
</dbReference>
<dbReference type="InterPro" id="IPR009056">
    <property type="entry name" value="Cyt_c-like_dom"/>
</dbReference>
<evidence type="ECO:0000256" key="4">
    <source>
        <dbReference type="PROSITE-ProRule" id="PRU00433"/>
    </source>
</evidence>
<proteinExistence type="predicted"/>
<dbReference type="SUPFAM" id="SSF46626">
    <property type="entry name" value="Cytochrome c"/>
    <property type="match status" value="1"/>
</dbReference>
<feature type="region of interest" description="Disordered" evidence="5">
    <location>
        <begin position="144"/>
        <end position="180"/>
    </location>
</feature>
<feature type="compositionally biased region" description="Low complexity" evidence="5">
    <location>
        <begin position="168"/>
        <end position="177"/>
    </location>
</feature>
<evidence type="ECO:0000313" key="8">
    <source>
        <dbReference type="Proteomes" id="UP000676776"/>
    </source>
</evidence>
<accession>A0ABS3SZP2</accession>
<evidence type="ECO:0000256" key="1">
    <source>
        <dbReference type="ARBA" id="ARBA00022617"/>
    </source>
</evidence>
<evidence type="ECO:0000313" key="7">
    <source>
        <dbReference type="EMBL" id="MBO3115956.1"/>
    </source>
</evidence>
<organism evidence="7 8">
    <name type="scientific">Winogradskyella pelagia</name>
    <dbReference type="NCBI Taxonomy" id="2819984"/>
    <lineage>
        <taxon>Bacteria</taxon>
        <taxon>Pseudomonadati</taxon>
        <taxon>Bacteroidota</taxon>
        <taxon>Flavobacteriia</taxon>
        <taxon>Flavobacteriales</taxon>
        <taxon>Flavobacteriaceae</taxon>
        <taxon>Winogradskyella</taxon>
    </lineage>
</organism>
<dbReference type="Proteomes" id="UP000676776">
    <property type="component" value="Unassembled WGS sequence"/>
</dbReference>
<dbReference type="Gene3D" id="1.10.760.10">
    <property type="entry name" value="Cytochrome c-like domain"/>
    <property type="match status" value="1"/>
</dbReference>
<dbReference type="PROSITE" id="PS51257">
    <property type="entry name" value="PROKAR_LIPOPROTEIN"/>
    <property type="match status" value="1"/>
</dbReference>
<evidence type="ECO:0000256" key="3">
    <source>
        <dbReference type="ARBA" id="ARBA00023004"/>
    </source>
</evidence>
<reference evidence="7 8" key="1">
    <citation type="submission" date="2021-03" db="EMBL/GenBank/DDBJ databases">
        <title>Winogradskyella sp. nov., isolated from costal sediment.</title>
        <authorList>
            <person name="Gao C."/>
        </authorList>
    </citation>
    <scope>NUCLEOTIDE SEQUENCE [LARGE SCALE GENOMIC DNA]</scope>
    <source>
        <strain evidence="7 8">DF17</strain>
    </source>
</reference>
<evidence type="ECO:0000256" key="2">
    <source>
        <dbReference type="ARBA" id="ARBA00022723"/>
    </source>
</evidence>
<dbReference type="Pfam" id="PF11845">
    <property type="entry name" value="Tll0287-like"/>
    <property type="match status" value="1"/>
</dbReference>
<name>A0ABS3SZP2_9FLAO</name>
<keyword evidence="8" id="KW-1185">Reference proteome</keyword>
<dbReference type="InterPro" id="IPR036909">
    <property type="entry name" value="Cyt_c-like_dom_sf"/>
</dbReference>
<sequence>MKKLVIIVLFAITTMACKEKNDPYKAISSTEIEDNTHPGKVLMEKNCYLCHSPTAEHDNRIAPPMIAVKKHYINDTTTKEDFIKDMQAWIKNPVESNAKMRGAVRRFGVMPKAYYPEETIGKIADYMFDNDIEQPEWFESHFNEERGKHSGQGMGKGMGKGKGKQKGKGNQYGNGKQVSNENLSPAQIGLKYALGTKAVLGQNLMSKIQKEGTIAALEFCNEQAYPLTDSMAAHFNASIKRVSDKPRNQKNQASIKELAHIETFKAQVNNRMEIEPISEERNDKVHVYYPITTNSMCLQCHGKPQQELTTVTLNKIKTLYPDDKAIGYSENQVRGIWHITFNQEEN</sequence>
<dbReference type="EMBL" id="JAGEVF010000002">
    <property type="protein sequence ID" value="MBO3115956.1"/>
    <property type="molecule type" value="Genomic_DNA"/>
</dbReference>
<evidence type="ECO:0000259" key="6">
    <source>
        <dbReference type="PROSITE" id="PS51007"/>
    </source>
</evidence>
<comment type="caution">
    <text evidence="7">The sequence shown here is derived from an EMBL/GenBank/DDBJ whole genome shotgun (WGS) entry which is preliminary data.</text>
</comment>
<keyword evidence="3 4" id="KW-0408">Iron</keyword>